<keyword evidence="1" id="KW-0560">Oxidoreductase</keyword>
<protein>
    <submittedName>
        <fullName evidence="2">Iron-containing redox enzyme family protein</fullName>
    </submittedName>
</protein>
<accession>A0A7X4K808</accession>
<dbReference type="Proteomes" id="UP000465810">
    <property type="component" value="Unassembled WGS sequence"/>
</dbReference>
<gene>
    <name evidence="2" type="ORF">GR702_13535</name>
</gene>
<dbReference type="AlphaFoldDB" id="A0A7X4K808"/>
<sequence length="312" mass="35639">MLELPTPDRNASAEFYFSDDFQQSLARWNRTRLEPQFPRENWRQTMLDDTRMQTLEGDFLESLRMSVLDKAAEAPMDAEAFVAWFETLKEWGPGQNDPLFPWLAEHATREELRWFFEQEAAGEAGFDDLVAYTQVKLPDQAKMELARNYWDEMGRGNMKGMHGPMLQIVARALDVHPTIENTVPESLALANAMTGMATSRRYAWHSVGALGVIELTAPGRSALVAKGLRRVGLSNAERRYFDLHAVLDVKHSEDWNREALIPLVREDPRRAVAIAEGALMRLCCGERCFDRYRSHLWNGREESAAREHAQAA</sequence>
<dbReference type="Gene3D" id="1.20.910.10">
    <property type="entry name" value="Heme oxygenase-like"/>
    <property type="match status" value="1"/>
</dbReference>
<dbReference type="SUPFAM" id="SSF48613">
    <property type="entry name" value="Heme oxygenase-like"/>
    <property type="match status" value="1"/>
</dbReference>
<evidence type="ECO:0000256" key="1">
    <source>
        <dbReference type="ARBA" id="ARBA00023002"/>
    </source>
</evidence>
<dbReference type="PANTHER" id="PTHR40279">
    <property type="entry name" value="PQQC-LIKE PROTEIN"/>
    <property type="match status" value="1"/>
</dbReference>
<organism evidence="2 3">
    <name type="scientific">Novosphingobium silvae</name>
    <dbReference type="NCBI Taxonomy" id="2692619"/>
    <lineage>
        <taxon>Bacteria</taxon>
        <taxon>Pseudomonadati</taxon>
        <taxon>Pseudomonadota</taxon>
        <taxon>Alphaproteobacteria</taxon>
        <taxon>Sphingomonadales</taxon>
        <taxon>Sphingomonadaceae</taxon>
        <taxon>Novosphingobium</taxon>
    </lineage>
</organism>
<dbReference type="PANTHER" id="PTHR40279:SF3">
    <property type="entry name" value="4-AMINOBENZOATE SYNTHASE"/>
    <property type="match status" value="1"/>
</dbReference>
<dbReference type="RefSeq" id="WP_160986429.1">
    <property type="nucleotide sequence ID" value="NZ_WVTD01000010.1"/>
</dbReference>
<reference evidence="2 3" key="1">
    <citation type="submission" date="2019-12" db="EMBL/GenBank/DDBJ databases">
        <authorList>
            <person name="Feng G."/>
            <person name="Zhu H."/>
        </authorList>
    </citation>
    <scope>NUCLEOTIDE SEQUENCE [LARGE SCALE GENOMIC DNA]</scope>
    <source>
        <strain evidence="2 3">FGD1</strain>
    </source>
</reference>
<dbReference type="Pfam" id="PF14518">
    <property type="entry name" value="Haem_oxygenas_2"/>
    <property type="match status" value="1"/>
</dbReference>
<dbReference type="InterPro" id="IPR039068">
    <property type="entry name" value="PqqC-like"/>
</dbReference>
<dbReference type="SMART" id="SM01236">
    <property type="entry name" value="Haem_oxygenase_2"/>
    <property type="match status" value="1"/>
</dbReference>
<proteinExistence type="predicted"/>
<comment type="caution">
    <text evidence="2">The sequence shown here is derived from an EMBL/GenBank/DDBJ whole genome shotgun (WGS) entry which is preliminary data.</text>
</comment>
<dbReference type="InterPro" id="IPR016084">
    <property type="entry name" value="Haem_Oase-like_multi-hlx"/>
</dbReference>
<name>A0A7X4K808_9SPHN</name>
<keyword evidence="3" id="KW-1185">Reference proteome</keyword>
<dbReference type="EMBL" id="WVTD01000010">
    <property type="protein sequence ID" value="MYL98784.1"/>
    <property type="molecule type" value="Genomic_DNA"/>
</dbReference>
<evidence type="ECO:0000313" key="3">
    <source>
        <dbReference type="Proteomes" id="UP000465810"/>
    </source>
</evidence>
<evidence type="ECO:0000313" key="2">
    <source>
        <dbReference type="EMBL" id="MYL98784.1"/>
    </source>
</evidence>
<dbReference type="GO" id="GO:0016491">
    <property type="term" value="F:oxidoreductase activity"/>
    <property type="evidence" value="ECO:0007669"/>
    <property type="project" value="UniProtKB-KW"/>
</dbReference>